<sequence>MGKKLNFETKVLICEDLKQGLSQRVISEKRNVSKTTVFNINKKLLENLPITKKFGSGRKELLNNSLKNEIYSIYDKDHKQSIMEIKSKFEKFYDNCFKV</sequence>
<protein>
    <recommendedName>
        <fullName evidence="3">HTH psq-type domain-containing protein</fullName>
    </recommendedName>
</protein>
<dbReference type="AlphaFoldDB" id="A0A1X0QFV4"/>
<proteinExistence type="predicted"/>
<reference evidence="1 2" key="1">
    <citation type="journal article" date="2017" name="Environ. Microbiol.">
        <title>Decay of the glycolytic pathway and adaptation to intranuclear parasitism within Enterocytozoonidae microsporidia.</title>
        <authorList>
            <person name="Wiredu Boakye D."/>
            <person name="Jaroenlak P."/>
            <person name="Prachumwat A."/>
            <person name="Williams T.A."/>
            <person name="Bateman K.S."/>
            <person name="Itsathitphaisarn O."/>
            <person name="Sritunyalucksana K."/>
            <person name="Paszkiewicz K.H."/>
            <person name="Moore K.A."/>
            <person name="Stentiford G.D."/>
            <person name="Williams B.A."/>
        </authorList>
    </citation>
    <scope>NUCLEOTIDE SEQUENCE [LARGE SCALE GENOMIC DNA]</scope>
    <source>
        <strain evidence="2">canceri</strain>
    </source>
</reference>
<dbReference type="InterPro" id="IPR009057">
    <property type="entry name" value="Homeodomain-like_sf"/>
</dbReference>
<comment type="caution">
    <text evidence="1">The sequence shown here is derived from an EMBL/GenBank/DDBJ whole genome shotgun (WGS) entry which is preliminary data.</text>
</comment>
<dbReference type="SUPFAM" id="SSF46689">
    <property type="entry name" value="Homeodomain-like"/>
    <property type="match status" value="1"/>
</dbReference>
<name>A0A1X0QFV4_9MICR</name>
<gene>
    <name evidence="1" type="ORF">A0H76_2106</name>
</gene>
<evidence type="ECO:0008006" key="3">
    <source>
        <dbReference type="Google" id="ProtNLM"/>
    </source>
</evidence>
<evidence type="ECO:0000313" key="2">
    <source>
        <dbReference type="Proteomes" id="UP000192501"/>
    </source>
</evidence>
<dbReference type="VEuPathDB" id="MicrosporidiaDB:HERIO_1927"/>
<dbReference type="Gene3D" id="1.10.10.10">
    <property type="entry name" value="Winged helix-like DNA-binding domain superfamily/Winged helix DNA-binding domain"/>
    <property type="match status" value="1"/>
</dbReference>
<dbReference type="EMBL" id="LTAI01000526">
    <property type="protein sequence ID" value="ORD98660.1"/>
    <property type="molecule type" value="Genomic_DNA"/>
</dbReference>
<evidence type="ECO:0000313" key="1">
    <source>
        <dbReference type="EMBL" id="ORD98660.1"/>
    </source>
</evidence>
<dbReference type="VEuPathDB" id="MicrosporidiaDB:A0H76_2106"/>
<dbReference type="Proteomes" id="UP000192501">
    <property type="component" value="Unassembled WGS sequence"/>
</dbReference>
<organism evidence="1 2">
    <name type="scientific">Hepatospora eriocheir</name>
    <dbReference type="NCBI Taxonomy" id="1081669"/>
    <lineage>
        <taxon>Eukaryota</taxon>
        <taxon>Fungi</taxon>
        <taxon>Fungi incertae sedis</taxon>
        <taxon>Microsporidia</taxon>
        <taxon>Hepatosporidae</taxon>
        <taxon>Hepatospora</taxon>
    </lineage>
</organism>
<dbReference type="InterPro" id="IPR036388">
    <property type="entry name" value="WH-like_DNA-bd_sf"/>
</dbReference>
<accession>A0A1X0QFV4</accession>